<evidence type="ECO:0000256" key="6">
    <source>
        <dbReference type="ARBA" id="ARBA00023204"/>
    </source>
</evidence>
<dbReference type="SUPFAM" id="SSF46946">
    <property type="entry name" value="S13-like H2TH domain"/>
    <property type="match status" value="1"/>
</dbReference>
<dbReference type="GO" id="GO:0008534">
    <property type="term" value="F:oxidized purine nucleobase lesion DNA N-glycosylase activity"/>
    <property type="evidence" value="ECO:0007669"/>
    <property type="project" value="UniProtKB-EC"/>
</dbReference>
<evidence type="ECO:0000256" key="8">
    <source>
        <dbReference type="ARBA" id="ARBA00023268"/>
    </source>
</evidence>
<evidence type="ECO:0000256" key="9">
    <source>
        <dbReference type="ARBA" id="ARBA00023295"/>
    </source>
</evidence>
<dbReference type="GO" id="GO:0008270">
    <property type="term" value="F:zinc ion binding"/>
    <property type="evidence" value="ECO:0007669"/>
    <property type="project" value="InterPro"/>
</dbReference>
<evidence type="ECO:0000313" key="11">
    <source>
        <dbReference type="EMBL" id="SOB74376.1"/>
    </source>
</evidence>
<dbReference type="InterPro" id="IPR012319">
    <property type="entry name" value="FPG_cat"/>
</dbReference>
<dbReference type="InterPro" id="IPR010979">
    <property type="entry name" value="Ribosomal_uS13-like_H2TH"/>
</dbReference>
<evidence type="ECO:0000256" key="7">
    <source>
        <dbReference type="ARBA" id="ARBA00023239"/>
    </source>
</evidence>
<dbReference type="SMART" id="SM01232">
    <property type="entry name" value="H2TH"/>
    <property type="match status" value="1"/>
</dbReference>
<dbReference type="PANTHER" id="PTHR22993:SF9">
    <property type="entry name" value="FORMAMIDOPYRIMIDINE-DNA GLYCOSYLASE"/>
    <property type="match status" value="1"/>
</dbReference>
<dbReference type="EMBL" id="LT907979">
    <property type="protein sequence ID" value="SOB74376.1"/>
    <property type="molecule type" value="Genomic_DNA"/>
</dbReference>
<dbReference type="Pfam" id="PF06831">
    <property type="entry name" value="H2TH"/>
    <property type="match status" value="1"/>
</dbReference>
<comment type="similarity">
    <text evidence="2">Belongs to the FPG family.</text>
</comment>
<keyword evidence="6" id="KW-0234">DNA repair</keyword>
<keyword evidence="4" id="KW-0378">Hydrolase</keyword>
<keyword evidence="7" id="KW-0456">Lyase</keyword>
<dbReference type="GO" id="GO:0003906">
    <property type="term" value="F:DNA-(apurinic or apyrimidinic site) endonuclease activity"/>
    <property type="evidence" value="ECO:0007669"/>
    <property type="project" value="InterPro"/>
</dbReference>
<proteinExistence type="inferred from homology"/>
<keyword evidence="3" id="KW-0227">DNA damage</keyword>
<dbReference type="Gene3D" id="1.10.8.50">
    <property type="match status" value="1"/>
</dbReference>
<accession>A0A285PYW1</accession>
<name>A0A285PYW1_9VIRU</name>
<evidence type="ECO:0000256" key="2">
    <source>
        <dbReference type="ARBA" id="ARBA00009409"/>
    </source>
</evidence>
<protein>
    <submittedName>
        <fullName evidence="11">Formamidopyrimidine-DNA glycosylase</fullName>
    </submittedName>
</protein>
<evidence type="ECO:0000259" key="10">
    <source>
        <dbReference type="PROSITE" id="PS51068"/>
    </source>
</evidence>
<dbReference type="GO" id="GO:0003684">
    <property type="term" value="F:damaged DNA binding"/>
    <property type="evidence" value="ECO:0007669"/>
    <property type="project" value="InterPro"/>
</dbReference>
<keyword evidence="12" id="KW-1185">Reference proteome</keyword>
<comment type="catalytic activity">
    <reaction evidence="1">
        <text>Hydrolysis of DNA containing ring-opened 7-methylguanine residues, releasing 2,6-diamino-4-hydroxy-5-(N-methyl)formamidopyrimidine.</text>
        <dbReference type="EC" id="3.2.2.23"/>
    </reaction>
</comment>
<organism evidence="11">
    <name type="scientific">Cedratvirus lausannensis</name>
    <dbReference type="NCBI Taxonomy" id="2023205"/>
    <lineage>
        <taxon>Viruses</taxon>
        <taxon>Pithoviruses</taxon>
        <taxon>Orthocedratvirinae</taxon>
        <taxon>Alphacedratvirus</taxon>
        <taxon>Alphacedratvirus francolausannense</taxon>
    </lineage>
</organism>
<dbReference type="Gene3D" id="3.20.190.10">
    <property type="entry name" value="MutM-like, N-terminal"/>
    <property type="match status" value="1"/>
</dbReference>
<reference evidence="11" key="1">
    <citation type="submission" date="2017-08" db="EMBL/GenBank/DDBJ databases">
        <authorList>
            <person name="de Groot N.N."/>
        </authorList>
    </citation>
    <scope>NUCLEOTIDE SEQUENCE</scope>
</reference>
<evidence type="ECO:0000256" key="4">
    <source>
        <dbReference type="ARBA" id="ARBA00022801"/>
    </source>
</evidence>
<evidence type="ECO:0000256" key="5">
    <source>
        <dbReference type="ARBA" id="ARBA00023125"/>
    </source>
</evidence>
<keyword evidence="9" id="KW-0326">Glycosidase</keyword>
<dbReference type="PANTHER" id="PTHR22993">
    <property type="entry name" value="FORMAMIDOPYRIMIDINE-DNA GLYCOSYLASE"/>
    <property type="match status" value="1"/>
</dbReference>
<dbReference type="GO" id="GO:0016829">
    <property type="term" value="F:lyase activity"/>
    <property type="evidence" value="ECO:0007669"/>
    <property type="project" value="UniProtKB-KW"/>
</dbReference>
<sequence>MPEGPEVRNITRKLNIRLAGANLISFSIGEKKDLLQNLTIVNVACRGKLIVFILVSPLSEQVSPLSEQVVRSSPEPENIYITSSLGMTGSWTQSKGSYTKAVLYTSVGNFYYEDMRGFGKIAIQRTEAELDQRLSKIGFDLLEASLNHPKIPDEQWLDFFNRKSRKKICVFLLEQDKIAGIGNYLRSEILHQAKINPHRIISSLSDEELLLLRDSTQEVIVRAYHSNGLTIKDYVDPEGEKGSFVCSVYGRKTDEQGRKVVTEKVSGRSIFYVEH</sequence>
<feature type="domain" description="Formamidopyrimidine-DNA glycosylase catalytic" evidence="10">
    <location>
        <begin position="2"/>
        <end position="119"/>
    </location>
</feature>
<dbReference type="Proteomes" id="UP000274850">
    <property type="component" value="Segment"/>
</dbReference>
<dbReference type="InterPro" id="IPR035937">
    <property type="entry name" value="FPG_N"/>
</dbReference>
<dbReference type="SUPFAM" id="SSF81624">
    <property type="entry name" value="N-terminal domain of MutM-like DNA repair proteins"/>
    <property type="match status" value="1"/>
</dbReference>
<evidence type="ECO:0000256" key="1">
    <source>
        <dbReference type="ARBA" id="ARBA00001668"/>
    </source>
</evidence>
<keyword evidence="5" id="KW-0238">DNA-binding</keyword>
<gene>
    <name evidence="11" type="ORF">BQ9231_00493</name>
</gene>
<dbReference type="Pfam" id="PF01149">
    <property type="entry name" value="Fapy_DNA_glyco"/>
    <property type="match status" value="1"/>
</dbReference>
<evidence type="ECO:0000256" key="3">
    <source>
        <dbReference type="ARBA" id="ARBA00022763"/>
    </source>
</evidence>
<dbReference type="InterPro" id="IPR015886">
    <property type="entry name" value="H2TH_FPG"/>
</dbReference>
<dbReference type="SMART" id="SM00898">
    <property type="entry name" value="Fapy_DNA_glyco"/>
    <property type="match status" value="1"/>
</dbReference>
<keyword evidence="8" id="KW-0511">Multifunctional enzyme</keyword>
<dbReference type="PROSITE" id="PS51068">
    <property type="entry name" value="FPG_CAT"/>
    <property type="match status" value="1"/>
</dbReference>
<dbReference type="GO" id="GO:0006284">
    <property type="term" value="P:base-excision repair"/>
    <property type="evidence" value="ECO:0007669"/>
    <property type="project" value="InterPro"/>
</dbReference>
<evidence type="ECO:0000313" key="12">
    <source>
        <dbReference type="Proteomes" id="UP000274850"/>
    </source>
</evidence>